<dbReference type="EMBL" id="BJVY01000001">
    <property type="protein sequence ID" value="GEL68370.1"/>
    <property type="molecule type" value="Genomic_DNA"/>
</dbReference>
<gene>
    <name evidence="5" type="primary">speB</name>
    <name evidence="5" type="ORF">MVI01_01540</name>
</gene>
<evidence type="ECO:0000256" key="4">
    <source>
        <dbReference type="PROSITE-ProRule" id="PRU00742"/>
    </source>
</evidence>
<dbReference type="AlphaFoldDB" id="A0A511H4E2"/>
<feature type="binding site" evidence="3">
    <location>
        <position position="189"/>
    </location>
    <ligand>
        <name>Mn(2+)</name>
        <dbReference type="ChEBI" id="CHEBI:29035"/>
        <label>1</label>
    </ligand>
</feature>
<keyword evidence="3" id="KW-0464">Manganese</keyword>
<feature type="binding site" evidence="3">
    <location>
        <position position="162"/>
    </location>
    <ligand>
        <name>Mn(2+)</name>
        <dbReference type="ChEBI" id="CHEBI:29035"/>
        <label>1</label>
    </ligand>
</feature>
<dbReference type="GO" id="GO:0033389">
    <property type="term" value="P:putrescine biosynthetic process from arginine, via agmatine"/>
    <property type="evidence" value="ECO:0007669"/>
    <property type="project" value="TreeGrafter"/>
</dbReference>
<dbReference type="PANTHER" id="PTHR11358:SF26">
    <property type="entry name" value="GUANIDINO ACID HYDROLASE, MITOCHONDRIAL"/>
    <property type="match status" value="1"/>
</dbReference>
<reference evidence="5 6" key="1">
    <citation type="submission" date="2019-07" db="EMBL/GenBank/DDBJ databases">
        <title>Whole genome shotgun sequence of Myxococcus virescens NBRC 100334.</title>
        <authorList>
            <person name="Hosoyama A."/>
            <person name="Uohara A."/>
            <person name="Ohji S."/>
            <person name="Ichikawa N."/>
        </authorList>
    </citation>
    <scope>NUCLEOTIDE SEQUENCE [LARGE SCALE GENOMIC DNA]</scope>
    <source>
        <strain evidence="5 6">NBRC 100334</strain>
    </source>
</reference>
<dbReference type="CDD" id="cd11593">
    <property type="entry name" value="Agmatinase-like_2"/>
    <property type="match status" value="1"/>
</dbReference>
<evidence type="ECO:0000256" key="3">
    <source>
        <dbReference type="PIRSR" id="PIRSR036979-1"/>
    </source>
</evidence>
<feature type="binding site" evidence="3">
    <location>
        <position position="185"/>
    </location>
    <ligand>
        <name>Mn(2+)</name>
        <dbReference type="ChEBI" id="CHEBI:29035"/>
        <label>1</label>
    </ligand>
</feature>
<proteinExistence type="inferred from homology"/>
<dbReference type="PIRSF" id="PIRSF036979">
    <property type="entry name" value="Arginase"/>
    <property type="match status" value="1"/>
</dbReference>
<dbReference type="Proteomes" id="UP000321224">
    <property type="component" value="Unassembled WGS sequence"/>
</dbReference>
<feature type="binding site" evidence="3">
    <location>
        <position position="187"/>
    </location>
    <ligand>
        <name>Mn(2+)</name>
        <dbReference type="ChEBI" id="CHEBI:29035"/>
        <label>1</label>
    </ligand>
</feature>
<dbReference type="SUPFAM" id="SSF52768">
    <property type="entry name" value="Arginase/deacetylase"/>
    <property type="match status" value="1"/>
</dbReference>
<dbReference type="Pfam" id="PF00491">
    <property type="entry name" value="Arginase"/>
    <property type="match status" value="1"/>
</dbReference>
<name>A0A511H4E2_9BACT</name>
<evidence type="ECO:0000256" key="1">
    <source>
        <dbReference type="ARBA" id="ARBA00022723"/>
    </source>
</evidence>
<dbReference type="InterPro" id="IPR023696">
    <property type="entry name" value="Ureohydrolase_dom_sf"/>
</dbReference>
<evidence type="ECO:0000256" key="2">
    <source>
        <dbReference type="ARBA" id="ARBA00022801"/>
    </source>
</evidence>
<keyword evidence="1 3" id="KW-0479">Metal-binding</keyword>
<dbReference type="PROSITE" id="PS51409">
    <property type="entry name" value="ARGINASE_2"/>
    <property type="match status" value="1"/>
</dbReference>
<comment type="cofactor">
    <cofactor evidence="3">
        <name>Mn(2+)</name>
        <dbReference type="ChEBI" id="CHEBI:29035"/>
    </cofactor>
    <text evidence="3">Binds 2 manganese ions per subunit.</text>
</comment>
<feature type="binding site" evidence="3">
    <location>
        <position position="279"/>
    </location>
    <ligand>
        <name>Mn(2+)</name>
        <dbReference type="ChEBI" id="CHEBI:29035"/>
        <label>1</label>
    </ligand>
</feature>
<evidence type="ECO:0000313" key="6">
    <source>
        <dbReference type="Proteomes" id="UP000321224"/>
    </source>
</evidence>
<dbReference type="GO" id="GO:0008783">
    <property type="term" value="F:agmatinase activity"/>
    <property type="evidence" value="ECO:0007669"/>
    <property type="project" value="TreeGrafter"/>
</dbReference>
<sequence>MRPDTGPLSCAAMATHFDPSAAAQPDSGVFGLPHSPEEAHVVLIPVPFEATTSYGGGTSEGPTAVLEASRQVDLFDVETGRPYERGIAMLPEPQELRDWNTRAKERAQVVIEAGGIHSGEAALIQAAQDVNVLCDQMNEHVYRTTKHWLDQGKRVAAVGGDHSISYGIIRAHAEKYPGMGVLHLDAHADLRVAYEGFTWSHASIMYNVAERIPGVKTLVQVGLRDMSAEEYQYIADSNGRVHGFFDATLQNKRFDGVPWNRQVDEMVALLPKQVYLSFDIDGLDPVLCPHTGTPVPGGLSFAEAVALIAGVVRSGRTIVGFDLTEVAPDPDGGEWDGNVGARLLYKMIGWMLKSQQA</sequence>
<dbReference type="PANTHER" id="PTHR11358">
    <property type="entry name" value="ARGINASE/AGMATINASE"/>
    <property type="match status" value="1"/>
</dbReference>
<dbReference type="InterPro" id="IPR006035">
    <property type="entry name" value="Ureohydrolase"/>
</dbReference>
<evidence type="ECO:0000313" key="5">
    <source>
        <dbReference type="EMBL" id="GEL68370.1"/>
    </source>
</evidence>
<dbReference type="GO" id="GO:0046872">
    <property type="term" value="F:metal ion binding"/>
    <property type="evidence" value="ECO:0007669"/>
    <property type="project" value="UniProtKB-KW"/>
</dbReference>
<comment type="similarity">
    <text evidence="4">Belongs to the arginase family.</text>
</comment>
<feature type="binding site" evidence="3">
    <location>
        <position position="281"/>
    </location>
    <ligand>
        <name>Mn(2+)</name>
        <dbReference type="ChEBI" id="CHEBI:29035"/>
        <label>1</label>
    </ligand>
</feature>
<dbReference type="PRINTS" id="PR00116">
    <property type="entry name" value="ARGINASE"/>
</dbReference>
<keyword evidence="2" id="KW-0378">Hydrolase</keyword>
<accession>A0A511H4E2</accession>
<protein>
    <submittedName>
        <fullName evidence="5">Agmatinase</fullName>
    </submittedName>
</protein>
<comment type="caution">
    <text evidence="5">The sequence shown here is derived from an EMBL/GenBank/DDBJ whole genome shotgun (WGS) entry which is preliminary data.</text>
</comment>
<organism evidence="5 6">
    <name type="scientific">Myxococcus virescens</name>
    <dbReference type="NCBI Taxonomy" id="83456"/>
    <lineage>
        <taxon>Bacteria</taxon>
        <taxon>Pseudomonadati</taxon>
        <taxon>Myxococcota</taxon>
        <taxon>Myxococcia</taxon>
        <taxon>Myxococcales</taxon>
        <taxon>Cystobacterineae</taxon>
        <taxon>Myxococcaceae</taxon>
        <taxon>Myxococcus</taxon>
    </lineage>
</organism>
<dbReference type="Gene3D" id="3.40.800.10">
    <property type="entry name" value="Ureohydrolase domain"/>
    <property type="match status" value="1"/>
</dbReference>